<keyword evidence="6 15" id="KW-0436">Ligase</keyword>
<dbReference type="GO" id="GO:0004826">
    <property type="term" value="F:phenylalanine-tRNA ligase activity"/>
    <property type="evidence" value="ECO:0007669"/>
    <property type="project" value="UniProtKB-UniRule"/>
</dbReference>
<feature type="domain" description="TRNA-binding" evidence="17">
    <location>
        <begin position="39"/>
        <end position="149"/>
    </location>
</feature>
<dbReference type="InterPro" id="IPR004532">
    <property type="entry name" value="Phe-tRNA-ligase_IIc_bsu_bact"/>
</dbReference>
<dbReference type="GO" id="GO:0005524">
    <property type="term" value="F:ATP binding"/>
    <property type="evidence" value="ECO:0007669"/>
    <property type="project" value="UniProtKB-UniRule"/>
</dbReference>
<evidence type="ECO:0000256" key="10">
    <source>
        <dbReference type="ARBA" id="ARBA00022842"/>
    </source>
</evidence>
<organism evidence="20 21">
    <name type="scientific">Elioraea tepida</name>
    <dbReference type="NCBI Taxonomy" id="2843330"/>
    <lineage>
        <taxon>Bacteria</taxon>
        <taxon>Pseudomonadati</taxon>
        <taxon>Pseudomonadota</taxon>
        <taxon>Alphaproteobacteria</taxon>
        <taxon>Acetobacterales</taxon>
        <taxon>Elioraeaceae</taxon>
        <taxon>Elioraea</taxon>
    </lineage>
</organism>
<dbReference type="GO" id="GO:0000287">
    <property type="term" value="F:magnesium ion binding"/>
    <property type="evidence" value="ECO:0007669"/>
    <property type="project" value="UniProtKB-UniRule"/>
</dbReference>
<evidence type="ECO:0000256" key="4">
    <source>
        <dbReference type="ARBA" id="ARBA00022490"/>
    </source>
</evidence>
<proteinExistence type="inferred from homology"/>
<dbReference type="HAMAP" id="MF_00283">
    <property type="entry name" value="Phe_tRNA_synth_beta1"/>
    <property type="match status" value="1"/>
</dbReference>
<evidence type="ECO:0000259" key="18">
    <source>
        <dbReference type="PROSITE" id="PS51447"/>
    </source>
</evidence>
<keyword evidence="8 15" id="KW-0547">Nucleotide-binding</keyword>
<dbReference type="PROSITE" id="PS50886">
    <property type="entry name" value="TRBD"/>
    <property type="match status" value="1"/>
</dbReference>
<dbReference type="SMART" id="SM00874">
    <property type="entry name" value="B5"/>
    <property type="match status" value="1"/>
</dbReference>
<keyword evidence="9 15" id="KW-0067">ATP-binding</keyword>
<dbReference type="CDD" id="cd02796">
    <property type="entry name" value="tRNA_bind_bactPheRS"/>
    <property type="match status" value="1"/>
</dbReference>
<evidence type="ECO:0000256" key="2">
    <source>
        <dbReference type="ARBA" id="ARBA00008653"/>
    </source>
</evidence>
<evidence type="ECO:0000256" key="12">
    <source>
        <dbReference type="ARBA" id="ARBA00022917"/>
    </source>
</evidence>
<evidence type="ECO:0000313" key="21">
    <source>
        <dbReference type="Proteomes" id="UP000694001"/>
    </source>
</evidence>
<comment type="catalytic activity">
    <reaction evidence="14 15">
        <text>tRNA(Phe) + L-phenylalanine + ATP = L-phenylalanyl-tRNA(Phe) + AMP + diphosphate + H(+)</text>
        <dbReference type="Rhea" id="RHEA:19413"/>
        <dbReference type="Rhea" id="RHEA-COMP:9668"/>
        <dbReference type="Rhea" id="RHEA-COMP:9699"/>
        <dbReference type="ChEBI" id="CHEBI:15378"/>
        <dbReference type="ChEBI" id="CHEBI:30616"/>
        <dbReference type="ChEBI" id="CHEBI:33019"/>
        <dbReference type="ChEBI" id="CHEBI:58095"/>
        <dbReference type="ChEBI" id="CHEBI:78442"/>
        <dbReference type="ChEBI" id="CHEBI:78531"/>
        <dbReference type="ChEBI" id="CHEBI:456215"/>
        <dbReference type="EC" id="6.1.1.20"/>
    </reaction>
</comment>
<dbReference type="PANTHER" id="PTHR10947">
    <property type="entry name" value="PHENYLALANYL-TRNA SYNTHETASE BETA CHAIN AND LEUCINE-RICH REPEAT-CONTAINING PROTEIN 47"/>
    <property type="match status" value="1"/>
</dbReference>
<dbReference type="NCBIfam" id="NF045760">
    <property type="entry name" value="YtpR"/>
    <property type="match status" value="1"/>
</dbReference>
<dbReference type="PANTHER" id="PTHR10947:SF0">
    <property type="entry name" value="PHENYLALANINE--TRNA LIGASE BETA SUBUNIT"/>
    <property type="match status" value="1"/>
</dbReference>
<dbReference type="AlphaFoldDB" id="A0A975U233"/>
<dbReference type="GO" id="GO:0000049">
    <property type="term" value="F:tRNA binding"/>
    <property type="evidence" value="ECO:0007669"/>
    <property type="project" value="UniProtKB-UniRule"/>
</dbReference>
<keyword evidence="5 16" id="KW-0820">tRNA-binding</keyword>
<comment type="subunit">
    <text evidence="3 15">Tetramer of two alpha and two beta subunits.</text>
</comment>
<gene>
    <name evidence="15 20" type="primary">pheT</name>
    <name evidence="20" type="ORF">KO353_14000</name>
</gene>
<protein>
    <recommendedName>
        <fullName evidence="15">Phenylalanine--tRNA ligase beta subunit</fullName>
        <ecNumber evidence="15">6.1.1.20</ecNumber>
    </recommendedName>
    <alternativeName>
        <fullName evidence="15">Phenylalanyl-tRNA synthetase beta subunit</fullName>
        <shortName evidence="15">PheRS</shortName>
    </alternativeName>
</protein>
<comment type="cofactor">
    <cofactor evidence="15">
        <name>Mg(2+)</name>
        <dbReference type="ChEBI" id="CHEBI:18420"/>
    </cofactor>
    <text evidence="15">Binds 2 magnesium ions per tetramer.</text>
</comment>
<dbReference type="InterPro" id="IPR002547">
    <property type="entry name" value="tRNA-bd_dom"/>
</dbReference>
<dbReference type="InterPro" id="IPR005147">
    <property type="entry name" value="tRNA_synthase_B5-dom"/>
</dbReference>
<feature type="binding site" evidence="15">
    <location>
        <position position="452"/>
    </location>
    <ligand>
        <name>Mg(2+)</name>
        <dbReference type="ChEBI" id="CHEBI:18420"/>
        <note>shared with alpha subunit</note>
    </ligand>
</feature>
<evidence type="ECO:0000256" key="9">
    <source>
        <dbReference type="ARBA" id="ARBA00022840"/>
    </source>
</evidence>
<dbReference type="SMART" id="SM00896">
    <property type="entry name" value="FDX-ACB"/>
    <property type="match status" value="1"/>
</dbReference>
<dbReference type="PROSITE" id="PS51483">
    <property type="entry name" value="B5"/>
    <property type="match status" value="1"/>
</dbReference>
<keyword evidence="4 15" id="KW-0963">Cytoplasm</keyword>
<feature type="binding site" evidence="15">
    <location>
        <position position="468"/>
    </location>
    <ligand>
        <name>Mg(2+)</name>
        <dbReference type="ChEBI" id="CHEBI:18420"/>
        <note>shared with alpha subunit</note>
    </ligand>
</feature>
<dbReference type="Pfam" id="PF03484">
    <property type="entry name" value="B5"/>
    <property type="match status" value="1"/>
</dbReference>
<evidence type="ECO:0000256" key="11">
    <source>
        <dbReference type="ARBA" id="ARBA00022884"/>
    </source>
</evidence>
<accession>A0A975U233</accession>
<dbReference type="InterPro" id="IPR005121">
    <property type="entry name" value="Fdx_antiC-bd"/>
</dbReference>
<feature type="binding site" evidence="15">
    <location>
        <position position="464"/>
    </location>
    <ligand>
        <name>Mg(2+)</name>
        <dbReference type="ChEBI" id="CHEBI:18420"/>
        <note>shared with alpha subunit</note>
    </ligand>
</feature>
<keyword evidence="12 15" id="KW-0648">Protein biosynthesis</keyword>
<dbReference type="FunFam" id="2.40.50.140:FF:000045">
    <property type="entry name" value="Phenylalanine--tRNA ligase beta subunit"/>
    <property type="match status" value="1"/>
</dbReference>
<evidence type="ECO:0000259" key="17">
    <source>
        <dbReference type="PROSITE" id="PS50886"/>
    </source>
</evidence>
<dbReference type="EMBL" id="CP076448">
    <property type="protein sequence ID" value="QXM24343.1"/>
    <property type="molecule type" value="Genomic_DNA"/>
</dbReference>
<dbReference type="Pfam" id="PF03483">
    <property type="entry name" value="B3_4"/>
    <property type="match status" value="1"/>
</dbReference>
<reference evidence="20" key="1">
    <citation type="submission" date="2021-06" db="EMBL/GenBank/DDBJ databases">
        <title>Elioraea tepida, sp. nov., a moderately thermophilic aerobic anoxygenic phototrophic bacterium isolated from an alkaline siliceous hot spring mat community in Yellowstone National Park, WY, USA.</title>
        <authorList>
            <person name="Saini M.K."/>
            <person name="Yoshida S."/>
            <person name="Sebastian A."/>
            <person name="Hirose S."/>
            <person name="Hara E."/>
            <person name="Tamaki H."/>
            <person name="Soulier N.T."/>
            <person name="Albert I."/>
            <person name="Hanada S."/>
            <person name="Bryant D.A."/>
            <person name="Tank M."/>
        </authorList>
    </citation>
    <scope>NUCLEOTIDE SEQUENCE</scope>
    <source>
        <strain evidence="20">MS-P2</strain>
    </source>
</reference>
<dbReference type="SMART" id="SM00873">
    <property type="entry name" value="B3_4"/>
    <property type="match status" value="1"/>
</dbReference>
<evidence type="ECO:0000259" key="19">
    <source>
        <dbReference type="PROSITE" id="PS51483"/>
    </source>
</evidence>
<dbReference type="Pfam" id="PF03147">
    <property type="entry name" value="FDX-ACB"/>
    <property type="match status" value="1"/>
</dbReference>
<dbReference type="NCBIfam" id="TIGR00472">
    <property type="entry name" value="pheT_bact"/>
    <property type="match status" value="1"/>
</dbReference>
<evidence type="ECO:0000256" key="3">
    <source>
        <dbReference type="ARBA" id="ARBA00011209"/>
    </source>
</evidence>
<dbReference type="RefSeq" id="WP_218285400.1">
    <property type="nucleotide sequence ID" value="NZ_CP076448.1"/>
</dbReference>
<dbReference type="InterPro" id="IPR045060">
    <property type="entry name" value="Phe-tRNA-ligase_IIc_bsu"/>
</dbReference>
<dbReference type="Proteomes" id="UP000694001">
    <property type="component" value="Chromosome"/>
</dbReference>
<keyword evidence="10 15" id="KW-0460">Magnesium</keyword>
<dbReference type="InterPro" id="IPR041616">
    <property type="entry name" value="PheRS_beta_core"/>
</dbReference>
<feature type="binding site" evidence="15">
    <location>
        <position position="467"/>
    </location>
    <ligand>
        <name>Mg(2+)</name>
        <dbReference type="ChEBI" id="CHEBI:18420"/>
        <note>shared with alpha subunit</note>
    </ligand>
</feature>
<keyword evidence="7 15" id="KW-0479">Metal-binding</keyword>
<evidence type="ECO:0000256" key="5">
    <source>
        <dbReference type="ARBA" id="ARBA00022555"/>
    </source>
</evidence>
<dbReference type="EC" id="6.1.1.20" evidence="15"/>
<evidence type="ECO:0000256" key="7">
    <source>
        <dbReference type="ARBA" id="ARBA00022723"/>
    </source>
</evidence>
<comment type="similarity">
    <text evidence="2 15">Belongs to the phenylalanyl-tRNA synthetase beta subunit family. Type 1 subfamily.</text>
</comment>
<keyword evidence="13 15" id="KW-0030">Aminoacyl-tRNA synthetase</keyword>
<name>A0A975U233_9PROT</name>
<dbReference type="InterPro" id="IPR033714">
    <property type="entry name" value="tRNA_bind_bactPheRS"/>
</dbReference>
<comment type="subcellular location">
    <subcellularLocation>
        <location evidence="1 15">Cytoplasm</location>
    </subcellularLocation>
</comment>
<dbReference type="Pfam" id="PF01588">
    <property type="entry name" value="tRNA_bind"/>
    <property type="match status" value="1"/>
</dbReference>
<evidence type="ECO:0000256" key="14">
    <source>
        <dbReference type="ARBA" id="ARBA00049255"/>
    </source>
</evidence>
<evidence type="ECO:0000313" key="20">
    <source>
        <dbReference type="EMBL" id="QXM24343.1"/>
    </source>
</evidence>
<evidence type="ECO:0000256" key="15">
    <source>
        <dbReference type="HAMAP-Rule" id="MF_00283"/>
    </source>
</evidence>
<dbReference type="GO" id="GO:0009328">
    <property type="term" value="C:phenylalanine-tRNA ligase complex"/>
    <property type="evidence" value="ECO:0007669"/>
    <property type="project" value="TreeGrafter"/>
</dbReference>
<evidence type="ECO:0000256" key="6">
    <source>
        <dbReference type="ARBA" id="ARBA00022598"/>
    </source>
</evidence>
<evidence type="ECO:0000256" key="8">
    <source>
        <dbReference type="ARBA" id="ARBA00022741"/>
    </source>
</evidence>
<feature type="domain" description="B5" evidence="19">
    <location>
        <begin position="398"/>
        <end position="480"/>
    </location>
</feature>
<feature type="domain" description="FDX-ACB" evidence="18">
    <location>
        <begin position="713"/>
        <end position="806"/>
    </location>
</feature>
<dbReference type="FunFam" id="3.30.70.380:FF:000001">
    <property type="entry name" value="Phenylalanine--tRNA ligase beta subunit"/>
    <property type="match status" value="1"/>
</dbReference>
<evidence type="ECO:0000256" key="16">
    <source>
        <dbReference type="PROSITE-ProRule" id="PRU00209"/>
    </source>
</evidence>
<evidence type="ECO:0000256" key="1">
    <source>
        <dbReference type="ARBA" id="ARBA00004496"/>
    </source>
</evidence>
<dbReference type="CDD" id="cd00769">
    <property type="entry name" value="PheRS_beta_core"/>
    <property type="match status" value="1"/>
</dbReference>
<sequence>MKFTLSWLKTHLDTEATLERIVATLSQIGLEVEGVEDRGATLGAFRIAHVVEAKPHPNADRLRVCRVDAGDGRILNVVCGAPNARSGIKGVLALPGAFIPGTGITLKAGRIRGEASEAMLLSAREMGLGDDHEGIIELPDNAPVGESYAAWAGLDDPVIEIAVTPNRGDALAVRGIARDLAAAGLGTLRPWRAGPVPASYQSPIRWETETPACPWVLGRHFRGLRNGPSPEWLRRRLESIGLRPISALVDVTNFFTFDLGRPLHVFDAAKLEGGVLAMRQGRGEAFLGLHGKEVTAGEADTVIADASGALALAGIVGGESTGCSEGTTEAFLEVALFDPVAIAETGRRLGIQTEARYRFERGIDPGLMREATEAATRMILDLCGGEASEVVEAGREPDMQRTATLRFSRLASFGGHDVPPDEAVAILDRLGFRCLARDAERITVAIPSWRNDCLGEPDPQAEYDLIEEVLRIKGLDAIPAVPMPPLTDDSGRPRVVPPVAVTPAMGRAILARRVLAGRGLVEAVTFSFMARDVAALFGGGDAARCLANPIASDLDALRPSIIPNLALAAARNAARGIAEAVLFEIGPVFSGGEPGEQTLAAAGLRSGPSPRHWAQPSRGPDALDAKADALAVLSALGVNLDAVQVTADAPAWFHPGRSGTLRFGPKQVLGTFGELHPRVLAALDLEGPVAAFELNLLAVPQPKRRRRGNPALPAFQPLTRDFAFVVAEDVPAEAVLRAAKGADRTLIESVSLFDVYRGEAIGARRKSLAIAVTIQPRERTLTDAEIEAVAQKVIGAVAAATGAVLRG</sequence>
<evidence type="ECO:0000256" key="13">
    <source>
        <dbReference type="ARBA" id="ARBA00023146"/>
    </source>
</evidence>
<dbReference type="GO" id="GO:0006432">
    <property type="term" value="P:phenylalanyl-tRNA aminoacylation"/>
    <property type="evidence" value="ECO:0007669"/>
    <property type="project" value="UniProtKB-UniRule"/>
</dbReference>
<dbReference type="Pfam" id="PF17759">
    <property type="entry name" value="tRNA_synthFbeta"/>
    <property type="match status" value="1"/>
</dbReference>
<keyword evidence="21" id="KW-1185">Reference proteome</keyword>
<dbReference type="PROSITE" id="PS51447">
    <property type="entry name" value="FDX_ACB"/>
    <property type="match status" value="1"/>
</dbReference>
<dbReference type="InterPro" id="IPR005146">
    <property type="entry name" value="B3/B4_tRNA-bd"/>
</dbReference>
<keyword evidence="11 16" id="KW-0694">RNA-binding</keyword>
<dbReference type="KEGG" id="elio:KO353_14000"/>